<feature type="transmembrane region" description="Helical" evidence="12">
    <location>
        <begin position="339"/>
        <end position="358"/>
    </location>
</feature>
<dbReference type="InterPro" id="IPR003524">
    <property type="entry name" value="PNAcMuramoyl-5peptid_Trfase"/>
</dbReference>
<dbReference type="PROSITE" id="PS01348">
    <property type="entry name" value="MRAY_2"/>
    <property type="match status" value="1"/>
</dbReference>
<dbReference type="RefSeq" id="WP_424606084.1">
    <property type="nucleotide sequence ID" value="NZ_JBNAVA010000011.1"/>
</dbReference>
<feature type="transmembrane region" description="Helical" evidence="12">
    <location>
        <begin position="172"/>
        <end position="193"/>
    </location>
</feature>
<feature type="transmembrane region" description="Helical" evidence="12">
    <location>
        <begin position="74"/>
        <end position="91"/>
    </location>
</feature>
<dbReference type="GO" id="GO:0008963">
    <property type="term" value="F:phospho-N-acetylmuramoyl-pentapeptide-transferase activity"/>
    <property type="evidence" value="ECO:0007669"/>
    <property type="project" value="UniProtKB-UniRule"/>
</dbReference>
<keyword evidence="6 12" id="KW-0133">Cell shape</keyword>
<dbReference type="PANTHER" id="PTHR22926:SF5">
    <property type="entry name" value="PHOSPHO-N-ACETYLMURAMOYL-PENTAPEPTIDE-TRANSFERASE HOMOLOG"/>
    <property type="match status" value="1"/>
</dbReference>
<dbReference type="InterPro" id="IPR000715">
    <property type="entry name" value="Glycosyl_transferase_4"/>
</dbReference>
<comment type="pathway">
    <text evidence="12">Cell wall biogenesis; peptidoglycan biosynthesis.</text>
</comment>
<feature type="binding site" evidence="14">
    <location>
        <position position="267"/>
    </location>
    <ligand>
        <name>Mg(2+)</name>
        <dbReference type="ChEBI" id="CHEBI:18420"/>
    </ligand>
</feature>
<gene>
    <name evidence="12" type="primary">mraY</name>
    <name evidence="15" type="ORF">C0187_06325</name>
</gene>
<dbReference type="InterPro" id="IPR018480">
    <property type="entry name" value="PNAcMuramoyl-5peptid_Trfase_CS"/>
</dbReference>
<evidence type="ECO:0000256" key="10">
    <source>
        <dbReference type="ARBA" id="ARBA00023306"/>
    </source>
</evidence>
<dbReference type="UniPathway" id="UPA00219"/>
<dbReference type="AlphaFoldDB" id="A0A2J6WHB4"/>
<keyword evidence="5 12" id="KW-0812">Transmembrane</keyword>
<sequence length="361" mass="39829">MLYNLLYPLSKYFSLFNVFKYITFRTAYAIITALIISLFITPLLIKLLKQLQLSQKTKGYEPERHKEKEGTPTMGGLGILMSALISTLLWADITNSYIWIIIFVMVGTGILGFMDDYIKTIKKNPEGLHPKAKFYGQLVVGTITVLLINYVDSSNVSSKLALPFFKNLVVDLGYFYIILGVFIIVGTSNAVNLTDGLDGLAIMPTVIAFGTFIIFAYVSGHAKIANYLQILNVKGAGEISVFCGAMVGSGLGFLWFNAYPASLFMGDVGSLPLGATLGTVAVIVKQEIVLAIVGGVFVLETISVILQVGFFKVTKGKRLFRMAPIHHHFELKGWSEPKIIVRFWIISFILALLALSTLKLR</sequence>
<dbReference type="EC" id="2.7.8.13" evidence="12 13"/>
<dbReference type="GO" id="GO:0005886">
    <property type="term" value="C:plasma membrane"/>
    <property type="evidence" value="ECO:0007669"/>
    <property type="project" value="UniProtKB-SubCell"/>
</dbReference>
<comment type="catalytic activity">
    <reaction evidence="12">
        <text>UDP-N-acetyl-alpha-D-muramoyl-L-alanyl-gamma-D-glutamyl-meso-2,6-diaminopimeloyl-D-alanyl-D-alanine + di-trans,octa-cis-undecaprenyl phosphate = di-trans,octa-cis-undecaprenyl diphospho-N-acetyl-alpha-D-muramoyl-L-alanyl-D-glutamyl-meso-2,6-diaminopimeloyl-D-alanyl-D-alanine + UMP</text>
        <dbReference type="Rhea" id="RHEA:28386"/>
        <dbReference type="ChEBI" id="CHEBI:57865"/>
        <dbReference type="ChEBI" id="CHEBI:60392"/>
        <dbReference type="ChEBI" id="CHEBI:61386"/>
        <dbReference type="ChEBI" id="CHEBI:61387"/>
        <dbReference type="EC" id="2.7.8.13"/>
    </reaction>
</comment>
<organism evidence="15 16">
    <name type="scientific">Calditerrivibrio nitroreducens</name>
    <dbReference type="NCBI Taxonomy" id="477976"/>
    <lineage>
        <taxon>Bacteria</taxon>
        <taxon>Pseudomonadati</taxon>
        <taxon>Deferribacterota</taxon>
        <taxon>Deferribacteres</taxon>
        <taxon>Deferribacterales</taxon>
        <taxon>Calditerrivibrionaceae</taxon>
    </lineage>
</organism>
<dbReference type="GO" id="GO:0046872">
    <property type="term" value="F:metal ion binding"/>
    <property type="evidence" value="ECO:0007669"/>
    <property type="project" value="UniProtKB-KW"/>
</dbReference>
<feature type="transmembrane region" description="Helical" evidence="12">
    <location>
        <begin position="27"/>
        <end position="48"/>
    </location>
</feature>
<comment type="cofactor">
    <cofactor evidence="12 14">
        <name>Mg(2+)</name>
        <dbReference type="ChEBI" id="CHEBI:18420"/>
    </cofactor>
</comment>
<protein>
    <recommendedName>
        <fullName evidence="12 13">Phospho-N-acetylmuramoyl-pentapeptide-transferase</fullName>
        <ecNumber evidence="12 13">2.7.8.13</ecNumber>
    </recommendedName>
    <alternativeName>
        <fullName evidence="12">UDP-MurNAc-pentapeptide phosphotransferase</fullName>
    </alternativeName>
</protein>
<evidence type="ECO:0000256" key="11">
    <source>
        <dbReference type="ARBA" id="ARBA00023316"/>
    </source>
</evidence>
<evidence type="ECO:0000256" key="4">
    <source>
        <dbReference type="ARBA" id="ARBA00022679"/>
    </source>
</evidence>
<comment type="subcellular location">
    <subcellularLocation>
        <location evidence="12">Cell membrane</location>
        <topology evidence="12">Multi-pass membrane protein</topology>
    </subcellularLocation>
    <subcellularLocation>
        <location evidence="1">Membrane</location>
        <topology evidence="1">Multi-pass membrane protein</topology>
    </subcellularLocation>
</comment>
<evidence type="ECO:0000313" key="15">
    <source>
        <dbReference type="EMBL" id="PMP69755.1"/>
    </source>
</evidence>
<keyword evidence="12 14" id="KW-0479">Metal-binding</keyword>
<evidence type="ECO:0000256" key="13">
    <source>
        <dbReference type="NCBIfam" id="TIGR00445"/>
    </source>
</evidence>
<dbReference type="GO" id="GO:0051992">
    <property type="term" value="F:UDP-N-acetylmuramoyl-L-alanyl-D-glutamyl-meso-2,6-diaminopimelyl-D-alanyl-D-alanine:undecaprenyl-phosphate transferase activity"/>
    <property type="evidence" value="ECO:0007669"/>
    <property type="project" value="RHEA"/>
</dbReference>
<evidence type="ECO:0000256" key="9">
    <source>
        <dbReference type="ARBA" id="ARBA00023136"/>
    </source>
</evidence>
<dbReference type="GO" id="GO:0009252">
    <property type="term" value="P:peptidoglycan biosynthetic process"/>
    <property type="evidence" value="ECO:0007669"/>
    <property type="project" value="UniProtKB-UniRule"/>
</dbReference>
<keyword evidence="9 12" id="KW-0472">Membrane</keyword>
<feature type="transmembrane region" description="Helical" evidence="12">
    <location>
        <begin position="200"/>
        <end position="219"/>
    </location>
</feature>
<feature type="transmembrane region" description="Helical" evidence="12">
    <location>
        <begin position="239"/>
        <end position="256"/>
    </location>
</feature>
<evidence type="ECO:0000256" key="14">
    <source>
        <dbReference type="PIRSR" id="PIRSR600715-1"/>
    </source>
</evidence>
<feature type="transmembrane region" description="Helical" evidence="12">
    <location>
        <begin position="134"/>
        <end position="152"/>
    </location>
</feature>
<comment type="caution">
    <text evidence="15">The sequence shown here is derived from an EMBL/GenBank/DDBJ whole genome shotgun (WGS) entry which is preliminary data.</text>
</comment>
<feature type="transmembrane region" description="Helical" evidence="12">
    <location>
        <begin position="290"/>
        <end position="311"/>
    </location>
</feature>
<keyword evidence="8 12" id="KW-1133">Transmembrane helix</keyword>
<dbReference type="HAMAP" id="MF_00038">
    <property type="entry name" value="MraY"/>
    <property type="match status" value="1"/>
</dbReference>
<feature type="transmembrane region" description="Helical" evidence="12">
    <location>
        <begin position="263"/>
        <end position="284"/>
    </location>
</feature>
<dbReference type="GO" id="GO:0008360">
    <property type="term" value="P:regulation of cell shape"/>
    <property type="evidence" value="ECO:0007669"/>
    <property type="project" value="UniProtKB-KW"/>
</dbReference>
<keyword evidence="12" id="KW-1003">Cell membrane</keyword>
<keyword evidence="10 12" id="KW-0131">Cell cycle</keyword>
<dbReference type="PROSITE" id="PS01347">
    <property type="entry name" value="MRAY_1"/>
    <property type="match status" value="1"/>
</dbReference>
<feature type="transmembrane region" description="Helical" evidence="12">
    <location>
        <begin position="97"/>
        <end position="114"/>
    </location>
</feature>
<proteinExistence type="inferred from homology"/>
<dbReference type="Pfam" id="PF00953">
    <property type="entry name" value="Glycos_transf_4"/>
    <property type="match status" value="1"/>
</dbReference>
<comment type="function">
    <text evidence="12">Catalyzes the initial step of the lipid cycle reactions in the biosynthesis of the cell wall peptidoglycan: transfers peptidoglycan precursor phospho-MurNAc-pentapeptide from UDP-MurNAc-pentapeptide onto the lipid carrier undecaprenyl phosphate, yielding undecaprenyl-pyrophosphoryl-MurNAc-pentapeptide, known as lipid I.</text>
</comment>
<reference evidence="15 16" key="1">
    <citation type="submission" date="2018-01" db="EMBL/GenBank/DDBJ databases">
        <title>Metagenomic assembled genomes from two thermal pools in the Uzon Caldera, Kamchatka, Russia.</title>
        <authorList>
            <person name="Wilkins L."/>
            <person name="Ettinger C."/>
        </authorList>
    </citation>
    <scope>NUCLEOTIDE SEQUENCE [LARGE SCALE GENOMIC DNA]</scope>
    <source>
        <strain evidence="15">ZAV-05</strain>
    </source>
</reference>
<dbReference type="CDD" id="cd06852">
    <property type="entry name" value="GT_MraY"/>
    <property type="match status" value="1"/>
</dbReference>
<evidence type="ECO:0000256" key="2">
    <source>
        <dbReference type="ARBA" id="ARBA00005583"/>
    </source>
</evidence>
<evidence type="ECO:0000256" key="8">
    <source>
        <dbReference type="ARBA" id="ARBA00022989"/>
    </source>
</evidence>
<dbReference type="GO" id="GO:0071555">
    <property type="term" value="P:cell wall organization"/>
    <property type="evidence" value="ECO:0007669"/>
    <property type="project" value="UniProtKB-KW"/>
</dbReference>
<evidence type="ECO:0000313" key="16">
    <source>
        <dbReference type="Proteomes" id="UP000242881"/>
    </source>
</evidence>
<keyword evidence="4 12" id="KW-0808">Transferase</keyword>
<dbReference type="NCBIfam" id="TIGR00445">
    <property type="entry name" value="mraY"/>
    <property type="match status" value="1"/>
</dbReference>
<evidence type="ECO:0000256" key="12">
    <source>
        <dbReference type="HAMAP-Rule" id="MF_00038"/>
    </source>
</evidence>
<evidence type="ECO:0000256" key="1">
    <source>
        <dbReference type="ARBA" id="ARBA00004141"/>
    </source>
</evidence>
<name>A0A2J6WHB4_9BACT</name>
<keyword evidence="11 12" id="KW-0961">Cell wall biogenesis/degradation</keyword>
<dbReference type="PANTHER" id="PTHR22926">
    <property type="entry name" value="PHOSPHO-N-ACETYLMURAMOYL-PENTAPEPTIDE-TRANSFERASE"/>
    <property type="match status" value="1"/>
</dbReference>
<evidence type="ECO:0000256" key="6">
    <source>
        <dbReference type="ARBA" id="ARBA00022960"/>
    </source>
</evidence>
<evidence type="ECO:0000256" key="7">
    <source>
        <dbReference type="ARBA" id="ARBA00022984"/>
    </source>
</evidence>
<keyword evidence="12 14" id="KW-0460">Magnesium</keyword>
<dbReference type="EMBL" id="PNIN01000063">
    <property type="protein sequence ID" value="PMP69755.1"/>
    <property type="molecule type" value="Genomic_DNA"/>
</dbReference>
<keyword evidence="7 12" id="KW-0573">Peptidoglycan synthesis</keyword>
<dbReference type="Proteomes" id="UP000242881">
    <property type="component" value="Unassembled WGS sequence"/>
</dbReference>
<comment type="similarity">
    <text evidence="2 12">Belongs to the glycosyltransferase 4 family. MraY subfamily.</text>
</comment>
<feature type="binding site" evidence="14">
    <location>
        <position position="192"/>
    </location>
    <ligand>
        <name>Mg(2+)</name>
        <dbReference type="ChEBI" id="CHEBI:18420"/>
    </ligand>
</feature>
<accession>A0A2J6WHB4</accession>
<evidence type="ECO:0000256" key="5">
    <source>
        <dbReference type="ARBA" id="ARBA00022692"/>
    </source>
</evidence>
<evidence type="ECO:0000256" key="3">
    <source>
        <dbReference type="ARBA" id="ARBA00022618"/>
    </source>
</evidence>
<keyword evidence="3 12" id="KW-0132">Cell division</keyword>
<dbReference type="GO" id="GO:0051301">
    <property type="term" value="P:cell division"/>
    <property type="evidence" value="ECO:0007669"/>
    <property type="project" value="UniProtKB-KW"/>
</dbReference>